<dbReference type="GO" id="GO:0008534">
    <property type="term" value="F:oxidized purine nucleobase lesion DNA N-glycosylase activity"/>
    <property type="evidence" value="ECO:0007669"/>
    <property type="project" value="UniProtKB-EC"/>
</dbReference>
<evidence type="ECO:0000259" key="11">
    <source>
        <dbReference type="PROSITE" id="PS51068"/>
    </source>
</evidence>
<keyword evidence="7" id="KW-0456">Lyase</keyword>
<dbReference type="GO" id="GO:0003684">
    <property type="term" value="F:damaged DNA binding"/>
    <property type="evidence" value="ECO:0007669"/>
    <property type="project" value="InterPro"/>
</dbReference>
<dbReference type="Gene3D" id="3.20.190.10">
    <property type="entry name" value="MutM-like, N-terminal"/>
    <property type="match status" value="1"/>
</dbReference>
<dbReference type="SMART" id="SM01232">
    <property type="entry name" value="H2TH"/>
    <property type="match status" value="1"/>
</dbReference>
<dbReference type="InterPro" id="IPR010979">
    <property type="entry name" value="Ribosomal_uS13-like_H2TH"/>
</dbReference>
<protein>
    <recommendedName>
        <fullName evidence="11">Formamidopyrimidine-DNA glycosylase catalytic domain-containing protein</fullName>
    </recommendedName>
</protein>
<dbReference type="SUPFAM" id="SSF46946">
    <property type="entry name" value="S13-like H2TH domain"/>
    <property type="match status" value="1"/>
</dbReference>
<evidence type="ECO:0000313" key="13">
    <source>
        <dbReference type="Proteomes" id="UP000076738"/>
    </source>
</evidence>
<dbReference type="AlphaFoldDB" id="A0A167RAE0"/>
<keyword evidence="3" id="KW-0227">DNA damage</keyword>
<dbReference type="GO" id="GO:0005634">
    <property type="term" value="C:nucleus"/>
    <property type="evidence" value="ECO:0007669"/>
    <property type="project" value="TreeGrafter"/>
</dbReference>
<evidence type="ECO:0000313" key="12">
    <source>
        <dbReference type="EMBL" id="KZP00715.1"/>
    </source>
</evidence>
<dbReference type="EMBL" id="KV417268">
    <property type="protein sequence ID" value="KZP00715.1"/>
    <property type="molecule type" value="Genomic_DNA"/>
</dbReference>
<organism evidence="12 13">
    <name type="scientific">Calocera viscosa (strain TUFC12733)</name>
    <dbReference type="NCBI Taxonomy" id="1330018"/>
    <lineage>
        <taxon>Eukaryota</taxon>
        <taxon>Fungi</taxon>
        <taxon>Dikarya</taxon>
        <taxon>Basidiomycota</taxon>
        <taxon>Agaricomycotina</taxon>
        <taxon>Dacrymycetes</taxon>
        <taxon>Dacrymycetales</taxon>
        <taxon>Dacrymycetaceae</taxon>
        <taxon>Calocera</taxon>
    </lineage>
</organism>
<evidence type="ECO:0000256" key="4">
    <source>
        <dbReference type="ARBA" id="ARBA00022801"/>
    </source>
</evidence>
<keyword evidence="9" id="KW-0326">Glycosidase</keyword>
<feature type="domain" description="Formamidopyrimidine-DNA glycosylase catalytic" evidence="11">
    <location>
        <begin position="2"/>
        <end position="159"/>
    </location>
</feature>
<dbReference type="Pfam" id="PF06831">
    <property type="entry name" value="H2TH"/>
    <property type="match status" value="1"/>
</dbReference>
<sequence length="313" mass="35168">MPELPEAERATRLLRSAVVGGRITRVETVEDALVFEGLGEGEFARELTGRTILSAHRHGKLFWLQLSPPTPAPTPDHASDADTPTPGGRHPVFHLGMTGMIHLKGGEGAYYWRVRPKDLDKMWPPRFWKFIMHVLPAPSTSGREEEEVQLAFLDARRLSRVRLRLSPATEPPVSLLGFDALTPPPLSTFSPLLLKRNMPIKALLLDQSFSAGVGNWVADEVLFQARVHPERRASGLGEEEVERVWSMIREVCERAVEVNADSEKFPEGWLFRHRWGKGKDVQPLLLEDGREGTIRWTTVGGRTSAWVEEVQVL</sequence>
<evidence type="ECO:0000256" key="3">
    <source>
        <dbReference type="ARBA" id="ARBA00022763"/>
    </source>
</evidence>
<name>A0A167RAE0_CALVF</name>
<feature type="non-terminal residue" evidence="12">
    <location>
        <position position="313"/>
    </location>
</feature>
<keyword evidence="5" id="KW-0238">DNA-binding</keyword>
<dbReference type="Pfam" id="PF01149">
    <property type="entry name" value="Fapy_DNA_glyco"/>
    <property type="match status" value="1"/>
</dbReference>
<evidence type="ECO:0000256" key="1">
    <source>
        <dbReference type="ARBA" id="ARBA00001668"/>
    </source>
</evidence>
<dbReference type="GO" id="GO:0008270">
    <property type="term" value="F:zinc ion binding"/>
    <property type="evidence" value="ECO:0007669"/>
    <property type="project" value="InterPro"/>
</dbReference>
<dbReference type="GO" id="GO:0003906">
    <property type="term" value="F:DNA-(apurinic or apyrimidinic site) endonuclease activity"/>
    <property type="evidence" value="ECO:0007669"/>
    <property type="project" value="InterPro"/>
</dbReference>
<evidence type="ECO:0000256" key="5">
    <source>
        <dbReference type="ARBA" id="ARBA00023125"/>
    </source>
</evidence>
<dbReference type="InterPro" id="IPR035937">
    <property type="entry name" value="FPG_N"/>
</dbReference>
<keyword evidence="13" id="KW-1185">Reference proteome</keyword>
<evidence type="ECO:0000256" key="6">
    <source>
        <dbReference type="ARBA" id="ARBA00023204"/>
    </source>
</evidence>
<dbReference type="FunFam" id="1.10.8.50:FF:000009">
    <property type="entry name" value="Formamidopyrimidine-DNA glycosylase"/>
    <property type="match status" value="1"/>
</dbReference>
<comment type="catalytic activity">
    <reaction evidence="1">
        <text>Hydrolysis of DNA containing ring-opened 7-methylguanine residues, releasing 2,6-diamino-4-hydroxy-5-(N-methyl)formamidopyrimidine.</text>
        <dbReference type="EC" id="3.2.2.23"/>
    </reaction>
</comment>
<keyword evidence="8" id="KW-0511">Multifunctional enzyme</keyword>
<dbReference type="Proteomes" id="UP000076738">
    <property type="component" value="Unassembled WGS sequence"/>
</dbReference>
<evidence type="ECO:0000256" key="8">
    <source>
        <dbReference type="ARBA" id="ARBA00023268"/>
    </source>
</evidence>
<comment type="similarity">
    <text evidence="2">Belongs to the FPG family.</text>
</comment>
<proteinExistence type="inferred from homology"/>
<dbReference type="SMART" id="SM00898">
    <property type="entry name" value="Fapy_DNA_glyco"/>
    <property type="match status" value="1"/>
</dbReference>
<evidence type="ECO:0000256" key="9">
    <source>
        <dbReference type="ARBA" id="ARBA00023295"/>
    </source>
</evidence>
<feature type="region of interest" description="Disordered" evidence="10">
    <location>
        <begin position="65"/>
        <end position="89"/>
    </location>
</feature>
<accession>A0A167RAE0</accession>
<dbReference type="InterPro" id="IPR015886">
    <property type="entry name" value="H2TH_FPG"/>
</dbReference>
<gene>
    <name evidence="12" type="ORF">CALVIDRAFT_457637</name>
</gene>
<dbReference type="STRING" id="1330018.A0A167RAE0"/>
<evidence type="ECO:0000256" key="2">
    <source>
        <dbReference type="ARBA" id="ARBA00009409"/>
    </source>
</evidence>
<evidence type="ECO:0000256" key="7">
    <source>
        <dbReference type="ARBA" id="ARBA00023239"/>
    </source>
</evidence>
<dbReference type="PROSITE" id="PS51068">
    <property type="entry name" value="FPG_CAT"/>
    <property type="match status" value="1"/>
</dbReference>
<dbReference type="PANTHER" id="PTHR22993:SF9">
    <property type="entry name" value="FORMAMIDOPYRIMIDINE-DNA GLYCOSYLASE"/>
    <property type="match status" value="1"/>
</dbReference>
<dbReference type="OrthoDB" id="444592at2759"/>
<reference evidence="12 13" key="1">
    <citation type="journal article" date="2016" name="Mol. Biol. Evol.">
        <title>Comparative Genomics of Early-Diverging Mushroom-Forming Fungi Provides Insights into the Origins of Lignocellulose Decay Capabilities.</title>
        <authorList>
            <person name="Nagy L.G."/>
            <person name="Riley R."/>
            <person name="Tritt A."/>
            <person name="Adam C."/>
            <person name="Daum C."/>
            <person name="Floudas D."/>
            <person name="Sun H."/>
            <person name="Yadav J.S."/>
            <person name="Pangilinan J."/>
            <person name="Larsson K.H."/>
            <person name="Matsuura K."/>
            <person name="Barry K."/>
            <person name="Labutti K."/>
            <person name="Kuo R."/>
            <person name="Ohm R.A."/>
            <person name="Bhattacharya S.S."/>
            <person name="Shirouzu T."/>
            <person name="Yoshinaga Y."/>
            <person name="Martin F.M."/>
            <person name="Grigoriev I.V."/>
            <person name="Hibbett D.S."/>
        </authorList>
    </citation>
    <scope>NUCLEOTIDE SEQUENCE [LARGE SCALE GENOMIC DNA]</scope>
    <source>
        <strain evidence="12 13">TUFC12733</strain>
    </source>
</reference>
<dbReference type="GO" id="GO:0006284">
    <property type="term" value="P:base-excision repair"/>
    <property type="evidence" value="ECO:0007669"/>
    <property type="project" value="InterPro"/>
</dbReference>
<evidence type="ECO:0000256" key="10">
    <source>
        <dbReference type="SAM" id="MobiDB-lite"/>
    </source>
</evidence>
<dbReference type="GO" id="GO:0016829">
    <property type="term" value="F:lyase activity"/>
    <property type="evidence" value="ECO:0007669"/>
    <property type="project" value="UniProtKB-KW"/>
</dbReference>
<dbReference type="Gene3D" id="1.10.8.50">
    <property type="match status" value="1"/>
</dbReference>
<dbReference type="SUPFAM" id="SSF81624">
    <property type="entry name" value="N-terminal domain of MutM-like DNA repair proteins"/>
    <property type="match status" value="1"/>
</dbReference>
<keyword evidence="6" id="KW-0234">DNA repair</keyword>
<keyword evidence="4" id="KW-0378">Hydrolase</keyword>
<dbReference type="PANTHER" id="PTHR22993">
    <property type="entry name" value="FORMAMIDOPYRIMIDINE-DNA GLYCOSYLASE"/>
    <property type="match status" value="1"/>
</dbReference>
<dbReference type="InterPro" id="IPR012319">
    <property type="entry name" value="FPG_cat"/>
</dbReference>